<dbReference type="AlphaFoldDB" id="A0A6H5G8X7"/>
<name>A0A6H5G8X7_9HEMI</name>
<dbReference type="SUPFAM" id="SSF48403">
    <property type="entry name" value="Ankyrin repeat"/>
    <property type="match status" value="1"/>
</dbReference>
<dbReference type="InterPro" id="IPR036770">
    <property type="entry name" value="Ankyrin_rpt-contain_sf"/>
</dbReference>
<dbReference type="PANTHER" id="PTHR24116:SF0">
    <property type="entry name" value="KINASE D-INTERACTING SUBSTRATE OF 220 KDA"/>
    <property type="match status" value="1"/>
</dbReference>
<evidence type="ECO:0000313" key="1">
    <source>
        <dbReference type="EMBL" id="CAA9999032.1"/>
    </source>
</evidence>
<dbReference type="InterPro" id="IPR002110">
    <property type="entry name" value="Ankyrin_rpt"/>
</dbReference>
<dbReference type="EMBL" id="CADCXU010008075">
    <property type="protein sequence ID" value="CAA9999032.1"/>
    <property type="molecule type" value="Genomic_DNA"/>
</dbReference>
<gene>
    <name evidence="1" type="ORF">NTEN_LOCUS5315</name>
</gene>
<dbReference type="OrthoDB" id="6084525at2759"/>
<proteinExistence type="predicted"/>
<organism evidence="1 2">
    <name type="scientific">Nesidiocoris tenuis</name>
    <dbReference type="NCBI Taxonomy" id="355587"/>
    <lineage>
        <taxon>Eukaryota</taxon>
        <taxon>Metazoa</taxon>
        <taxon>Ecdysozoa</taxon>
        <taxon>Arthropoda</taxon>
        <taxon>Hexapoda</taxon>
        <taxon>Insecta</taxon>
        <taxon>Pterygota</taxon>
        <taxon>Neoptera</taxon>
        <taxon>Paraneoptera</taxon>
        <taxon>Hemiptera</taxon>
        <taxon>Heteroptera</taxon>
        <taxon>Panheteroptera</taxon>
        <taxon>Cimicomorpha</taxon>
        <taxon>Miridae</taxon>
        <taxon>Dicyphina</taxon>
        <taxon>Nesidiocoris</taxon>
    </lineage>
</organism>
<evidence type="ECO:0000313" key="2">
    <source>
        <dbReference type="Proteomes" id="UP000479000"/>
    </source>
</evidence>
<dbReference type="GO" id="GO:0030165">
    <property type="term" value="F:PDZ domain binding"/>
    <property type="evidence" value="ECO:0007669"/>
    <property type="project" value="TreeGrafter"/>
</dbReference>
<dbReference type="Pfam" id="PF00023">
    <property type="entry name" value="Ank"/>
    <property type="match status" value="1"/>
</dbReference>
<feature type="non-terminal residue" evidence="1">
    <location>
        <position position="71"/>
    </location>
</feature>
<protein>
    <submittedName>
        <fullName evidence="1">Uncharacterized protein</fullName>
    </submittedName>
</protein>
<dbReference type="Proteomes" id="UP000479000">
    <property type="component" value="Unassembled WGS sequence"/>
</dbReference>
<reference evidence="1 2" key="1">
    <citation type="submission" date="2020-02" db="EMBL/GenBank/DDBJ databases">
        <authorList>
            <person name="Ferguson B K."/>
        </authorList>
    </citation>
    <scope>NUCLEOTIDE SEQUENCE [LARGE SCALE GENOMIC DNA]</scope>
</reference>
<keyword evidence="2" id="KW-1185">Reference proteome</keyword>
<dbReference type="Gene3D" id="1.25.40.20">
    <property type="entry name" value="Ankyrin repeat-containing domain"/>
    <property type="match status" value="1"/>
</dbReference>
<sequence>MDRKAKVAASDKWGDTALHIAMRARSKAIVEILLRNPKNSQLLYRPNRAGETPYNIDMNHTKTILGQIFGA</sequence>
<accession>A0A6H5G8X7</accession>
<dbReference type="GO" id="GO:0019887">
    <property type="term" value="F:protein kinase regulator activity"/>
    <property type="evidence" value="ECO:0007669"/>
    <property type="project" value="TreeGrafter"/>
</dbReference>
<dbReference type="InterPro" id="IPR052771">
    <property type="entry name" value="Neurotrophin_sig_adaptor"/>
</dbReference>
<dbReference type="PANTHER" id="PTHR24116">
    <property type="entry name" value="KINASE D-INTERACTING SUBSTRATE OF 220 KDA"/>
    <property type="match status" value="1"/>
</dbReference>